<protein>
    <submittedName>
        <fullName evidence="2">Unannotated protein</fullName>
    </submittedName>
</protein>
<dbReference type="InterPro" id="IPR002734">
    <property type="entry name" value="RibDG_C"/>
</dbReference>
<evidence type="ECO:0000259" key="1">
    <source>
        <dbReference type="Pfam" id="PF01872"/>
    </source>
</evidence>
<dbReference type="GO" id="GO:0008703">
    <property type="term" value="F:5-amino-6-(5-phosphoribosylamino)uracil reductase activity"/>
    <property type="evidence" value="ECO:0007669"/>
    <property type="project" value="InterPro"/>
</dbReference>
<dbReference type="EMBL" id="CAEZUR010000002">
    <property type="protein sequence ID" value="CAB4599658.1"/>
    <property type="molecule type" value="Genomic_DNA"/>
</dbReference>
<evidence type="ECO:0000313" key="2">
    <source>
        <dbReference type="EMBL" id="CAB4545226.1"/>
    </source>
</evidence>
<dbReference type="GO" id="GO:0009231">
    <property type="term" value="P:riboflavin biosynthetic process"/>
    <property type="evidence" value="ECO:0007669"/>
    <property type="project" value="InterPro"/>
</dbReference>
<feature type="domain" description="Bacterial bifunctional deaminase-reductase C-terminal" evidence="1">
    <location>
        <begin position="25"/>
        <end position="139"/>
    </location>
</feature>
<proteinExistence type="predicted"/>
<dbReference type="SUPFAM" id="SSF53597">
    <property type="entry name" value="Dihydrofolate reductase-like"/>
    <property type="match status" value="1"/>
</dbReference>
<dbReference type="InterPro" id="IPR024072">
    <property type="entry name" value="DHFR-like_dom_sf"/>
</dbReference>
<sequence length="179" mass="19782">MSWLENYQPLTGVRLNMVAGPGGELIDDLGSSRGISNDLDRKLIGQLRSVSDALVTGGNTARRENYKNSQTLQLFVISHLERSADGRIILTPPENVHLGTWVLSTLRYLGFERILLEVGPSLAKEFLAADLVDEFCLTIPVGGLEVAKKVIKGLDSSLVISESLMKEQTLFTRWRRGND</sequence>
<name>A0A6J6C215_9ZZZZ</name>
<dbReference type="AlphaFoldDB" id="A0A6J6C215"/>
<gene>
    <name evidence="2" type="ORF">UFOPK1433_00754</name>
    <name evidence="3" type="ORF">UFOPK1843_00051</name>
</gene>
<reference evidence="2" key="1">
    <citation type="submission" date="2020-05" db="EMBL/GenBank/DDBJ databases">
        <authorList>
            <person name="Chiriac C."/>
            <person name="Salcher M."/>
            <person name="Ghai R."/>
            <person name="Kavagutti S V."/>
        </authorList>
    </citation>
    <scope>NUCLEOTIDE SEQUENCE</scope>
</reference>
<evidence type="ECO:0000313" key="3">
    <source>
        <dbReference type="EMBL" id="CAB4599658.1"/>
    </source>
</evidence>
<organism evidence="2">
    <name type="scientific">freshwater metagenome</name>
    <dbReference type="NCBI Taxonomy" id="449393"/>
    <lineage>
        <taxon>unclassified sequences</taxon>
        <taxon>metagenomes</taxon>
        <taxon>ecological metagenomes</taxon>
    </lineage>
</organism>
<accession>A0A6J6C215</accession>
<dbReference type="Pfam" id="PF01872">
    <property type="entry name" value="RibD_C"/>
    <property type="match status" value="1"/>
</dbReference>
<dbReference type="Gene3D" id="3.40.430.10">
    <property type="entry name" value="Dihydrofolate Reductase, subunit A"/>
    <property type="match status" value="2"/>
</dbReference>
<dbReference type="EMBL" id="CAEZSN010000077">
    <property type="protein sequence ID" value="CAB4545226.1"/>
    <property type="molecule type" value="Genomic_DNA"/>
</dbReference>